<reference evidence="1" key="1">
    <citation type="submission" date="2018-05" db="EMBL/GenBank/DDBJ databases">
        <authorList>
            <person name="Lanie J.A."/>
            <person name="Ng W.-L."/>
            <person name="Kazmierczak K.M."/>
            <person name="Andrzejewski T.M."/>
            <person name="Davidsen T.M."/>
            <person name="Wayne K.J."/>
            <person name="Tettelin H."/>
            <person name="Glass J.I."/>
            <person name="Rusch D."/>
            <person name="Podicherti R."/>
            <person name="Tsui H.-C.T."/>
            <person name="Winkler M.E."/>
        </authorList>
    </citation>
    <scope>NUCLEOTIDE SEQUENCE</scope>
</reference>
<sequence>MKQEAEAYDEWVGGIRNPFLYQFFQP</sequence>
<name>A0A382UZ21_9ZZZZ</name>
<proteinExistence type="predicted"/>
<dbReference type="AlphaFoldDB" id="A0A382UZ21"/>
<evidence type="ECO:0000313" key="1">
    <source>
        <dbReference type="EMBL" id="SVD39479.1"/>
    </source>
</evidence>
<organism evidence="1">
    <name type="scientific">marine metagenome</name>
    <dbReference type="NCBI Taxonomy" id="408172"/>
    <lineage>
        <taxon>unclassified sequences</taxon>
        <taxon>metagenomes</taxon>
        <taxon>ecological metagenomes</taxon>
    </lineage>
</organism>
<protein>
    <submittedName>
        <fullName evidence="1">Uncharacterized protein</fullName>
    </submittedName>
</protein>
<dbReference type="EMBL" id="UINC01147892">
    <property type="protein sequence ID" value="SVD39479.1"/>
    <property type="molecule type" value="Genomic_DNA"/>
</dbReference>
<gene>
    <name evidence="1" type="ORF">METZ01_LOCUS392333</name>
</gene>
<accession>A0A382UZ21</accession>